<comment type="caution">
    <text evidence="3">The sequence shown here is derived from an EMBL/GenBank/DDBJ whole genome shotgun (WGS) entry which is preliminary data.</text>
</comment>
<keyword evidence="2" id="KW-1133">Transmembrane helix</keyword>
<feature type="region of interest" description="Disordered" evidence="1">
    <location>
        <begin position="197"/>
        <end position="217"/>
    </location>
</feature>
<dbReference type="EMBL" id="WUAV01000001">
    <property type="protein sequence ID" value="KAF1768907.1"/>
    <property type="molecule type" value="Genomic_DNA"/>
</dbReference>
<feature type="region of interest" description="Disordered" evidence="1">
    <location>
        <begin position="1"/>
        <end position="94"/>
    </location>
</feature>
<dbReference type="KEGG" id="crq:GCK72_000720"/>
<feature type="transmembrane region" description="Helical" evidence="2">
    <location>
        <begin position="224"/>
        <end position="245"/>
    </location>
</feature>
<keyword evidence="2" id="KW-0812">Transmembrane</keyword>
<dbReference type="Proteomes" id="UP000483820">
    <property type="component" value="Chromosome I"/>
</dbReference>
<feature type="compositionally biased region" description="Polar residues" evidence="1">
    <location>
        <begin position="166"/>
        <end position="177"/>
    </location>
</feature>
<proteinExistence type="predicted"/>
<protein>
    <submittedName>
        <fullName evidence="3">Uncharacterized protein</fullName>
    </submittedName>
</protein>
<dbReference type="GeneID" id="9821097"/>
<evidence type="ECO:0000256" key="1">
    <source>
        <dbReference type="SAM" id="MobiDB-lite"/>
    </source>
</evidence>
<evidence type="ECO:0000313" key="4">
    <source>
        <dbReference type="Proteomes" id="UP000483820"/>
    </source>
</evidence>
<keyword evidence="2" id="KW-0472">Membrane</keyword>
<dbReference type="RefSeq" id="XP_003109181.2">
    <property type="nucleotide sequence ID" value="XM_003109133.2"/>
</dbReference>
<reference evidence="3 4" key="1">
    <citation type="submission" date="2019-12" db="EMBL/GenBank/DDBJ databases">
        <title>Chromosome-level assembly of the Caenorhabditis remanei genome.</title>
        <authorList>
            <person name="Teterina A.A."/>
            <person name="Willis J.H."/>
            <person name="Phillips P.C."/>
        </authorList>
    </citation>
    <scope>NUCLEOTIDE SEQUENCE [LARGE SCALE GENOMIC DNA]</scope>
    <source>
        <strain evidence="3 4">PX506</strain>
        <tissue evidence="3">Whole organism</tissue>
    </source>
</reference>
<evidence type="ECO:0000313" key="3">
    <source>
        <dbReference type="EMBL" id="KAF1768907.1"/>
    </source>
</evidence>
<dbReference type="AlphaFoldDB" id="A0A6A5HRG1"/>
<feature type="compositionally biased region" description="Acidic residues" evidence="1">
    <location>
        <begin position="41"/>
        <end position="87"/>
    </location>
</feature>
<sequence>MSDSSSENEASFDFLSDSDHSDGSDVEQQEPEKMENVVESSGEDEVSDDGVDSSGEDEETSESEEDDSYESDSFEDDEESSDDEEETPQNADVKTLLQASEEAALKLLDEKYLTNRESLRALESVERNTDQEAKKKIEEAYRLSLQEYAELRAQQSLTAEPPVTPQAVNQRSGSGQQAPYDVERAIAAIEDILQHISKTPEHNQRRRDARTPARDANAMGQEDWAIIGAVVVMALLCPFITWYSMEQIYSAMPEKDLRNFKCLEDLPEHLMTKWTPDFSKYQGVEAFAHEIGNQEDAKYLYEMHPVLTNMEENQVDLQFYTKSENVTDKPIRLTGPCVYKNRQFTVFLKDGFLHLNGEYQVNGEMKNATFVYSISE</sequence>
<evidence type="ECO:0000256" key="2">
    <source>
        <dbReference type="SAM" id="Phobius"/>
    </source>
</evidence>
<name>A0A6A5HRG1_CAERE</name>
<feature type="region of interest" description="Disordered" evidence="1">
    <location>
        <begin position="158"/>
        <end position="177"/>
    </location>
</feature>
<accession>A0A6A5HRG1</accession>
<gene>
    <name evidence="3" type="ORF">GCK72_000720</name>
</gene>
<dbReference type="CTD" id="9821097"/>
<organism evidence="3 4">
    <name type="scientific">Caenorhabditis remanei</name>
    <name type="common">Caenorhabditis vulgaris</name>
    <dbReference type="NCBI Taxonomy" id="31234"/>
    <lineage>
        <taxon>Eukaryota</taxon>
        <taxon>Metazoa</taxon>
        <taxon>Ecdysozoa</taxon>
        <taxon>Nematoda</taxon>
        <taxon>Chromadorea</taxon>
        <taxon>Rhabditida</taxon>
        <taxon>Rhabditina</taxon>
        <taxon>Rhabditomorpha</taxon>
        <taxon>Rhabditoidea</taxon>
        <taxon>Rhabditidae</taxon>
        <taxon>Peloderinae</taxon>
        <taxon>Caenorhabditis</taxon>
    </lineage>
</organism>